<comment type="pathway">
    <text evidence="2 7">Cofactor biosynthesis; molybdopterin biosynthesis.</text>
</comment>
<reference evidence="9 10" key="1">
    <citation type="submission" date="2024-02" db="EMBL/GenBank/DDBJ databases">
        <title>A novel Gemmatimonadota bacterium.</title>
        <authorList>
            <person name="Du Z.-J."/>
            <person name="Ye Y.-Q."/>
        </authorList>
    </citation>
    <scope>NUCLEOTIDE SEQUENCE [LARGE SCALE GENOMIC DNA]</scope>
    <source>
        <strain evidence="9 10">DH-20</strain>
    </source>
</reference>
<evidence type="ECO:0000256" key="6">
    <source>
        <dbReference type="ARBA" id="ARBA00055087"/>
    </source>
</evidence>
<dbReference type="GO" id="GO:0061799">
    <property type="term" value="F:cyclic pyranopterin monophosphate synthase activity"/>
    <property type="evidence" value="ECO:0007669"/>
    <property type="project" value="UniProtKB-EC"/>
</dbReference>
<evidence type="ECO:0000256" key="7">
    <source>
        <dbReference type="HAMAP-Rule" id="MF_01224"/>
    </source>
</evidence>
<dbReference type="InterPro" id="IPR023045">
    <property type="entry name" value="MoaC"/>
</dbReference>
<dbReference type="NCBIfam" id="NF006870">
    <property type="entry name" value="PRK09364.1"/>
    <property type="match status" value="1"/>
</dbReference>
<dbReference type="PANTHER" id="PTHR22960:SF29">
    <property type="entry name" value="CYCLIC PYRANOPTERIN MONOPHOSPHATE SYNTHASE"/>
    <property type="match status" value="1"/>
</dbReference>
<dbReference type="Proteomes" id="UP001484239">
    <property type="component" value="Unassembled WGS sequence"/>
</dbReference>
<keyword evidence="10" id="KW-1185">Reference proteome</keyword>
<dbReference type="HAMAP" id="MF_01224_B">
    <property type="entry name" value="MoaC_B"/>
    <property type="match status" value="1"/>
</dbReference>
<accession>A0ABU9E7I4</accession>
<dbReference type="Gene3D" id="3.30.70.640">
    <property type="entry name" value="Molybdopterin cofactor biosynthesis C (MoaC) domain"/>
    <property type="match status" value="1"/>
</dbReference>
<comment type="catalytic activity">
    <reaction evidence="1 7">
        <text>(8S)-3',8-cyclo-7,8-dihydroguanosine 5'-triphosphate = cyclic pyranopterin phosphate + diphosphate</text>
        <dbReference type="Rhea" id="RHEA:49580"/>
        <dbReference type="ChEBI" id="CHEBI:33019"/>
        <dbReference type="ChEBI" id="CHEBI:59648"/>
        <dbReference type="ChEBI" id="CHEBI:131766"/>
        <dbReference type="EC" id="4.6.1.17"/>
    </reaction>
</comment>
<dbReference type="InterPro" id="IPR002820">
    <property type="entry name" value="Mopterin_CF_biosynth-C_dom"/>
</dbReference>
<proteinExistence type="inferred from homology"/>
<evidence type="ECO:0000256" key="3">
    <source>
        <dbReference type="ARBA" id="ARBA00012575"/>
    </source>
</evidence>
<dbReference type="SUPFAM" id="SSF55040">
    <property type="entry name" value="Molybdenum cofactor biosynthesis protein C, MoaC"/>
    <property type="match status" value="1"/>
</dbReference>
<feature type="binding site" evidence="7">
    <location>
        <begin position="77"/>
        <end position="79"/>
    </location>
    <ligand>
        <name>substrate</name>
    </ligand>
</feature>
<protein>
    <recommendedName>
        <fullName evidence="3 7">Cyclic pyranopterin monophosphate synthase</fullName>
        <ecNumber evidence="3 7">4.6.1.17</ecNumber>
    </recommendedName>
    <alternativeName>
        <fullName evidence="7">Molybdenum cofactor biosynthesis protein C</fullName>
    </alternativeName>
</protein>
<dbReference type="Pfam" id="PF01967">
    <property type="entry name" value="MoaC"/>
    <property type="match status" value="1"/>
</dbReference>
<dbReference type="CDD" id="cd01420">
    <property type="entry name" value="MoaC_PE"/>
    <property type="match status" value="1"/>
</dbReference>
<evidence type="ECO:0000313" key="9">
    <source>
        <dbReference type="EMBL" id="MEK9500619.1"/>
    </source>
</evidence>
<dbReference type="PANTHER" id="PTHR22960">
    <property type="entry name" value="MOLYBDOPTERIN COFACTOR SYNTHESIS PROTEIN A"/>
    <property type="match status" value="1"/>
</dbReference>
<name>A0ABU9E7I4_9BACT</name>
<feature type="active site" evidence="7">
    <location>
        <position position="130"/>
    </location>
</feature>
<comment type="similarity">
    <text evidence="7">Belongs to the MoaC family.</text>
</comment>
<dbReference type="InterPro" id="IPR050105">
    <property type="entry name" value="MoCo_biosynth_MoaA/MoaC"/>
</dbReference>
<evidence type="ECO:0000256" key="2">
    <source>
        <dbReference type="ARBA" id="ARBA00005046"/>
    </source>
</evidence>
<dbReference type="RefSeq" id="WP_405280093.1">
    <property type="nucleotide sequence ID" value="NZ_JBBHLI010000003.1"/>
</dbReference>
<keyword evidence="4 7" id="KW-0501">Molybdenum cofactor biosynthesis</keyword>
<feature type="binding site" evidence="7">
    <location>
        <begin position="115"/>
        <end position="116"/>
    </location>
    <ligand>
        <name>substrate</name>
    </ligand>
</feature>
<dbReference type="InterPro" id="IPR036522">
    <property type="entry name" value="MoaC_sf"/>
</dbReference>
<comment type="caution">
    <text evidence="9">The sequence shown here is derived from an EMBL/GenBank/DDBJ whole genome shotgun (WGS) entry which is preliminary data.</text>
</comment>
<evidence type="ECO:0000259" key="8">
    <source>
        <dbReference type="Pfam" id="PF01967"/>
    </source>
</evidence>
<keyword evidence="5 7" id="KW-0456">Lyase</keyword>
<sequence>MAADRPTHLDEAGRAQMVDVTGKDETVRRAVARGRIRMAPATLEALRSGSLEKGEAFAVARLAGIQAGKKTADLIPLCHALPGASVTVDLDPDDALPGVVVTAEARYRGRTGVEMEALTAVSVALLTLYDMAKALDRGMTMESVRLVSKEGGASGSWSAE</sequence>
<comment type="function">
    <text evidence="6 7">Catalyzes the conversion of (8S)-3',8-cyclo-7,8-dihydroguanosine 5'-triphosphate to cyclic pyranopterin monophosphate (cPMP).</text>
</comment>
<dbReference type="NCBIfam" id="TIGR00581">
    <property type="entry name" value="moaC"/>
    <property type="match status" value="1"/>
</dbReference>
<dbReference type="EMBL" id="JBBHLI010000003">
    <property type="protein sequence ID" value="MEK9500619.1"/>
    <property type="molecule type" value="Genomic_DNA"/>
</dbReference>
<dbReference type="InterPro" id="IPR047594">
    <property type="entry name" value="MoaC_bact/euk"/>
</dbReference>
<evidence type="ECO:0000256" key="1">
    <source>
        <dbReference type="ARBA" id="ARBA00001637"/>
    </source>
</evidence>
<evidence type="ECO:0000313" key="10">
    <source>
        <dbReference type="Proteomes" id="UP001484239"/>
    </source>
</evidence>
<evidence type="ECO:0000256" key="5">
    <source>
        <dbReference type="ARBA" id="ARBA00023239"/>
    </source>
</evidence>
<feature type="domain" description="Molybdopterin cofactor biosynthesis C (MoaC)" evidence="8">
    <location>
        <begin position="17"/>
        <end position="152"/>
    </location>
</feature>
<organism evidence="9 10">
    <name type="scientific">Gaopeijia maritima</name>
    <dbReference type="NCBI Taxonomy" id="3119007"/>
    <lineage>
        <taxon>Bacteria</taxon>
        <taxon>Pseudomonadati</taxon>
        <taxon>Gemmatimonadota</taxon>
        <taxon>Longimicrobiia</taxon>
        <taxon>Gaopeijiales</taxon>
        <taxon>Gaopeijiaceae</taxon>
        <taxon>Gaopeijia</taxon>
    </lineage>
</organism>
<gene>
    <name evidence="7 9" type="primary">moaC</name>
    <name evidence="9" type="ORF">WI372_06490</name>
</gene>
<dbReference type="EC" id="4.6.1.17" evidence="3 7"/>
<comment type="subunit">
    <text evidence="7">Homohexamer; trimer of dimers.</text>
</comment>
<evidence type="ECO:0000256" key="4">
    <source>
        <dbReference type="ARBA" id="ARBA00023150"/>
    </source>
</evidence>